<dbReference type="Pfam" id="PF21773">
    <property type="entry name" value="ODAD1_CC"/>
    <property type="match status" value="1"/>
</dbReference>
<dbReference type="PANTHER" id="PTHR21694:SF18">
    <property type="entry name" value="COILED-COIL DOMAIN-CONTAINING PROTEIN 63"/>
    <property type="match status" value="1"/>
</dbReference>
<reference evidence="3 4" key="1">
    <citation type="journal article" date="2015" name="Genome Biol. Evol.">
        <title>The genome of winter moth (Operophtera brumata) provides a genomic perspective on sexual dimorphism and phenology.</title>
        <authorList>
            <person name="Derks M.F."/>
            <person name="Smit S."/>
            <person name="Salis L."/>
            <person name="Schijlen E."/>
            <person name="Bossers A."/>
            <person name="Mateman C."/>
            <person name="Pijl A.S."/>
            <person name="de Ridder D."/>
            <person name="Groenen M.A."/>
            <person name="Visser M.E."/>
            <person name="Megens H.J."/>
        </authorList>
    </citation>
    <scope>NUCLEOTIDE SEQUENCE [LARGE SCALE GENOMIC DNA]</scope>
    <source>
        <strain evidence="3">WM2013NL</strain>
        <tissue evidence="3">Head and thorax</tissue>
    </source>
</reference>
<keyword evidence="1" id="KW-0175">Coiled coil</keyword>
<evidence type="ECO:0000256" key="1">
    <source>
        <dbReference type="ARBA" id="ARBA00023054"/>
    </source>
</evidence>
<keyword evidence="4" id="KW-1185">Reference proteome</keyword>
<evidence type="ECO:0000313" key="4">
    <source>
        <dbReference type="Proteomes" id="UP000037510"/>
    </source>
</evidence>
<dbReference type="InterPro" id="IPR049258">
    <property type="entry name" value="ODAD1_CC"/>
</dbReference>
<organism evidence="3 4">
    <name type="scientific">Operophtera brumata</name>
    <name type="common">Winter moth</name>
    <name type="synonym">Phalaena brumata</name>
    <dbReference type="NCBI Taxonomy" id="104452"/>
    <lineage>
        <taxon>Eukaryota</taxon>
        <taxon>Metazoa</taxon>
        <taxon>Ecdysozoa</taxon>
        <taxon>Arthropoda</taxon>
        <taxon>Hexapoda</taxon>
        <taxon>Insecta</taxon>
        <taxon>Pterygota</taxon>
        <taxon>Neoptera</taxon>
        <taxon>Endopterygota</taxon>
        <taxon>Lepidoptera</taxon>
        <taxon>Glossata</taxon>
        <taxon>Ditrysia</taxon>
        <taxon>Geometroidea</taxon>
        <taxon>Geometridae</taxon>
        <taxon>Larentiinae</taxon>
        <taxon>Operophtera</taxon>
    </lineage>
</organism>
<proteinExistence type="predicted"/>
<feature type="non-terminal residue" evidence="3">
    <location>
        <position position="296"/>
    </location>
</feature>
<dbReference type="EMBL" id="JTDY01000240">
    <property type="protein sequence ID" value="KOB78107.1"/>
    <property type="molecule type" value="Genomic_DNA"/>
</dbReference>
<gene>
    <name evidence="3" type="ORF">OBRU01_03021</name>
</gene>
<dbReference type="STRING" id="104452.A0A0L7LRN6"/>
<comment type="caution">
    <text evidence="3">The sequence shown here is derived from an EMBL/GenBank/DDBJ whole genome shotgun (WGS) entry which is preliminary data.</text>
</comment>
<evidence type="ECO:0000313" key="3">
    <source>
        <dbReference type="EMBL" id="KOB78107.1"/>
    </source>
</evidence>
<accession>A0A0L7LRN6</accession>
<name>A0A0L7LRN6_OPEBR</name>
<dbReference type="AlphaFoldDB" id="A0A0L7LRN6"/>
<protein>
    <recommendedName>
        <fullName evidence="2">ODAD1 central coiled coil region domain-containing protein</fullName>
    </recommendedName>
</protein>
<sequence length="296" mass="34703">MEAQTITTEASTDIEIARSGAHKKKDKKMKNGLKRSLLFREETQVNCEGGVAIMDEFDGLLQRNNKEMIGLRQRAAACQGEIETRRFQSEKRLASAENQLETAMLRFNAIRYENKKIREEIEHMLNDRLLFNQAWDKMLTALGKGKKFLSDLFESSTLAYGQRDEWVAKLRSIQEKGKMDQMLQVQKEQENFSIYKLIADYCAENQVLTRDLQRTRQEIVHNKLQTLHQQLEAQSRRTGALRAQYEQQDRLLKDTMEKTLYQQLEAQSRRTGALRAQYEQQDRLLKDTMEKVQDIF</sequence>
<feature type="domain" description="ODAD1 central coiled coil region" evidence="2">
    <location>
        <begin position="91"/>
        <end position="182"/>
    </location>
</feature>
<dbReference type="InterPro" id="IPR051876">
    <property type="entry name" value="ODA-DC/CCD"/>
</dbReference>
<evidence type="ECO:0000259" key="2">
    <source>
        <dbReference type="Pfam" id="PF21773"/>
    </source>
</evidence>
<dbReference type="PANTHER" id="PTHR21694">
    <property type="entry name" value="COILED-COIL DOMAIN-CONTAINING PROTEIN 63"/>
    <property type="match status" value="1"/>
</dbReference>
<dbReference type="Proteomes" id="UP000037510">
    <property type="component" value="Unassembled WGS sequence"/>
</dbReference>